<feature type="transmembrane region" description="Helical" evidence="1">
    <location>
        <begin position="997"/>
        <end position="1018"/>
    </location>
</feature>
<evidence type="ECO:0000256" key="1">
    <source>
        <dbReference type="SAM" id="Phobius"/>
    </source>
</evidence>
<dbReference type="RefSeq" id="XP_038046396.1">
    <property type="nucleotide sequence ID" value="XM_038190468.1"/>
</dbReference>
<dbReference type="GO" id="GO:0046872">
    <property type="term" value="F:metal ion binding"/>
    <property type="evidence" value="ECO:0007669"/>
    <property type="project" value="InterPro"/>
</dbReference>
<dbReference type="AlphaFoldDB" id="A0A913Z5W1"/>
<keyword evidence="1" id="KW-0472">Membrane</keyword>
<evidence type="ECO:0000256" key="2">
    <source>
        <dbReference type="SAM" id="SignalP"/>
    </source>
</evidence>
<name>A0A913Z5W1_PATMI</name>
<dbReference type="InterPro" id="IPR001424">
    <property type="entry name" value="SOD_Cu_Zn_dom"/>
</dbReference>
<dbReference type="OMA" id="GWHIHVL"/>
<reference evidence="4" key="1">
    <citation type="submission" date="2022-11" db="UniProtKB">
        <authorList>
            <consortium name="EnsemblMetazoa"/>
        </authorList>
    </citation>
    <scope>IDENTIFICATION</scope>
</reference>
<organism evidence="4 5">
    <name type="scientific">Patiria miniata</name>
    <name type="common">Bat star</name>
    <name type="synonym">Asterina miniata</name>
    <dbReference type="NCBI Taxonomy" id="46514"/>
    <lineage>
        <taxon>Eukaryota</taxon>
        <taxon>Metazoa</taxon>
        <taxon>Echinodermata</taxon>
        <taxon>Eleutherozoa</taxon>
        <taxon>Asterozoa</taxon>
        <taxon>Asteroidea</taxon>
        <taxon>Valvatacea</taxon>
        <taxon>Valvatida</taxon>
        <taxon>Asterinidae</taxon>
        <taxon>Patiria</taxon>
    </lineage>
</organism>
<dbReference type="SUPFAM" id="SSF49329">
    <property type="entry name" value="Cu,Zn superoxide dismutase-like"/>
    <property type="match status" value="6"/>
</dbReference>
<dbReference type="Gene3D" id="2.60.40.200">
    <property type="entry name" value="Superoxide dismutase, copper/zinc binding domain"/>
    <property type="match status" value="6"/>
</dbReference>
<evidence type="ECO:0000259" key="3">
    <source>
        <dbReference type="Pfam" id="PF00080"/>
    </source>
</evidence>
<keyword evidence="1" id="KW-0812">Transmembrane</keyword>
<feature type="chain" id="PRO_5036895411" description="Superoxide dismutase copper/zinc binding domain-containing protein" evidence="2">
    <location>
        <begin position="22"/>
        <end position="1022"/>
    </location>
</feature>
<feature type="domain" description="Superoxide dismutase copper/zinc binding" evidence="3">
    <location>
        <begin position="618"/>
        <end position="740"/>
    </location>
</feature>
<proteinExistence type="predicted"/>
<accession>A0A913Z5W1</accession>
<dbReference type="Pfam" id="PF00080">
    <property type="entry name" value="Sod_Cu"/>
    <property type="match status" value="3"/>
</dbReference>
<keyword evidence="1" id="KW-1133">Transmembrane helix</keyword>
<dbReference type="OrthoDB" id="159229at2759"/>
<keyword evidence="2" id="KW-0732">Signal</keyword>
<dbReference type="Proteomes" id="UP000887568">
    <property type="component" value="Unplaced"/>
</dbReference>
<sequence>MEYLVKSCIVWMGIVLVAVAAQDPTYVATFSMAGASGNATFTRGTGSNTIIRLSMSLPAGTYNWTVREKPTVYDQRPVCSEVFTGGVLANGGDLTTAHGKLTGGTSVTAEFDNDQLKLTGTDSISSRSLVLEETTSGTLICANILDYDVDVVTAVAKFVSPFAGTVTFRQRQGEPSALTTVLVDLYSVLDPQVATYSWGIHSIQDYNKDMNLQQRCSSTMSAIFNPIGDLSSKFGDVTINPASSSRTRYFIDTNLPLDQSANSVLGKNLVFKNSDGTFIACSPIQELLPKAVSAEISVSGVNGTLEFRQRSPYDPTHISVNLAKLRGLAAGYHVHVQPVTGRINTDDQPASNANVGGHYNPFGVIAGDSPAAGTGTHDQYEVGDISGKFGSLSSLDAFSGQFVDWNMQLFGKYSIVGRSIVIHKAEANARWAYGNIGYPTDVVTVKADFSSVVAGKMVFRQDPNDPYSDTTVYVEVTRADGSDPTVNHNFHVHEKPIGNDYLSSSSRCASAAGHFNPFVDFKNGYDLCDFTNPYRCEVGDLSQKLATIDISSSISSSSSKYFFTDPLLPLTGYYSVAGRSVVIHMPDRAAPRLACADLYDAPSISIQTDAWDGGPAIRGPIAISQASEFDRAKVSIELSQLDQLAGGWHIHVLPIDPDNVDAPCSAASVQGHYNPFGADGGQDAPATGTHDMYEVGDLSGKFGSFASLDSITAVYMDTNLDLTGPRSVGGRSLVIHRDDAAGSRMVCSDLDQSVADGDFSIMAQATFQGDAVTGTITLKQIRFASGYQGDTIVQVDLTANDDNIEYVLEIPKTTCDDDDIFNPYQISVPTDQCSVSRMRLCSVGDLRSKHGMVYSNQRVFMTDINLPLYGLNSVIGRNLRISTSTADGGKSCSTIIPDGASGRKINHVYPATTAFDAYGFQTTVANAIASGNRWQVVPSQEPGESTEFPGCSSVDFWVIGPNVENLVTAFSEAVKAGSLDSYNPTDQCSEGSGVSHVIPSGFMILLSTILGLFVIVPLQRDV</sequence>
<feature type="signal peptide" evidence="2">
    <location>
        <begin position="1"/>
        <end position="21"/>
    </location>
</feature>
<evidence type="ECO:0000313" key="5">
    <source>
        <dbReference type="Proteomes" id="UP000887568"/>
    </source>
</evidence>
<dbReference type="PANTHER" id="PTHR20910">
    <property type="entry name" value="AGAP001623-PA"/>
    <property type="match status" value="1"/>
</dbReference>
<dbReference type="GeneID" id="119720675"/>
<feature type="domain" description="Superoxide dismutase copper/zinc binding" evidence="3">
    <location>
        <begin position="301"/>
        <end position="429"/>
    </location>
</feature>
<protein>
    <recommendedName>
        <fullName evidence="3">Superoxide dismutase copper/zinc binding domain-containing protein</fullName>
    </recommendedName>
</protein>
<dbReference type="GO" id="GO:0006801">
    <property type="term" value="P:superoxide metabolic process"/>
    <property type="evidence" value="ECO:0007669"/>
    <property type="project" value="InterPro"/>
</dbReference>
<dbReference type="InterPro" id="IPR036423">
    <property type="entry name" value="SOD-like_Cu/Zn_dom_sf"/>
</dbReference>
<evidence type="ECO:0000313" key="4">
    <source>
        <dbReference type="EnsemblMetazoa" id="XP_038046396.1"/>
    </source>
</evidence>
<dbReference type="PANTHER" id="PTHR20910:SF1">
    <property type="entry name" value="SUPEROXIDE DISMUTASE COPPER_ZINC BINDING DOMAIN-CONTAINING PROTEIN"/>
    <property type="match status" value="1"/>
</dbReference>
<keyword evidence="5" id="KW-1185">Reference proteome</keyword>
<feature type="domain" description="Superoxide dismutase copper/zinc binding" evidence="3">
    <location>
        <begin position="453"/>
        <end position="585"/>
    </location>
</feature>
<dbReference type="EnsemblMetazoa" id="XM_038190468.1">
    <property type="protein sequence ID" value="XP_038046396.1"/>
    <property type="gene ID" value="LOC119720675"/>
</dbReference>
<dbReference type="InterPro" id="IPR053257">
    <property type="entry name" value="Cu-only_SOD"/>
</dbReference>